<dbReference type="AlphaFoldDB" id="R4Z3Z6"/>
<name>R4Z3Z6_9ACTN</name>
<dbReference type="EMBL" id="CANL01000070">
    <property type="protein sequence ID" value="CCM65448.1"/>
    <property type="molecule type" value="Genomic_DNA"/>
</dbReference>
<protein>
    <submittedName>
        <fullName evidence="2">Uncharacterized protein</fullName>
    </submittedName>
</protein>
<comment type="caution">
    <text evidence="2">The sequence shown here is derived from an EMBL/GenBank/DDBJ whole genome shotgun (WGS) entry which is preliminary data.</text>
</comment>
<reference evidence="2 3" key="1">
    <citation type="journal article" date="2013" name="ISME J.">
        <title>Metabolic model for the filamentous 'Candidatus Microthrix parvicella' based on genomic and metagenomic analyses.</title>
        <authorList>
            <person name="Jon McIlroy S."/>
            <person name="Kristiansen R."/>
            <person name="Albertsen M."/>
            <person name="Michael Karst S."/>
            <person name="Rossetti S."/>
            <person name="Lund Nielsen J."/>
            <person name="Tandoi V."/>
            <person name="James Seviour R."/>
            <person name="Nielsen P.H."/>
        </authorList>
    </citation>
    <scope>NUCLEOTIDE SEQUENCE [LARGE SCALE GENOMIC DNA]</scope>
    <source>
        <strain evidence="2 3">RN1</strain>
    </source>
</reference>
<evidence type="ECO:0000313" key="3">
    <source>
        <dbReference type="Proteomes" id="UP000018291"/>
    </source>
</evidence>
<dbReference type="HOGENOM" id="CLU_2932696_0_0_11"/>
<sequence>MVAALLNRDDDHVAIRDEPILEPYRMNSVVIGTNPNTAALRRDPNQAAPRPRGSCDGTGT</sequence>
<evidence type="ECO:0000313" key="2">
    <source>
        <dbReference type="EMBL" id="CCM65448.1"/>
    </source>
</evidence>
<dbReference type="Proteomes" id="UP000018291">
    <property type="component" value="Unassembled WGS sequence"/>
</dbReference>
<proteinExistence type="predicted"/>
<accession>R4Z3Z6</accession>
<feature type="region of interest" description="Disordered" evidence="1">
    <location>
        <begin position="35"/>
        <end position="60"/>
    </location>
</feature>
<evidence type="ECO:0000256" key="1">
    <source>
        <dbReference type="SAM" id="MobiDB-lite"/>
    </source>
</evidence>
<organism evidence="2 3">
    <name type="scientific">Candidatus Neomicrothrix parvicella RN1</name>
    <dbReference type="NCBI Taxonomy" id="1229780"/>
    <lineage>
        <taxon>Bacteria</taxon>
        <taxon>Bacillati</taxon>
        <taxon>Actinomycetota</taxon>
        <taxon>Acidimicrobiia</taxon>
        <taxon>Acidimicrobiales</taxon>
        <taxon>Microthrixaceae</taxon>
        <taxon>Candidatus Neomicrothrix</taxon>
    </lineage>
</organism>
<keyword evidence="3" id="KW-1185">Reference proteome</keyword>
<gene>
    <name evidence="2" type="ORF">BN381_720002</name>
</gene>